<dbReference type="PROSITE" id="PS50879">
    <property type="entry name" value="RNASE_H_1"/>
    <property type="match status" value="1"/>
</dbReference>
<organism evidence="5 6">
    <name type="scientific">Vitis vinifera</name>
    <name type="common">Grape</name>
    <dbReference type="NCBI Taxonomy" id="29760"/>
    <lineage>
        <taxon>Eukaryota</taxon>
        <taxon>Viridiplantae</taxon>
        <taxon>Streptophyta</taxon>
        <taxon>Embryophyta</taxon>
        <taxon>Tracheophyta</taxon>
        <taxon>Spermatophyta</taxon>
        <taxon>Magnoliopsida</taxon>
        <taxon>eudicotyledons</taxon>
        <taxon>Gunneridae</taxon>
        <taxon>Pentapetalae</taxon>
        <taxon>rosids</taxon>
        <taxon>Vitales</taxon>
        <taxon>Vitaceae</taxon>
        <taxon>Viteae</taxon>
        <taxon>Vitis</taxon>
    </lineage>
</organism>
<dbReference type="InterPro" id="IPR041577">
    <property type="entry name" value="RT_RNaseH_2"/>
</dbReference>
<gene>
    <name evidence="5" type="primary">pol_1191</name>
    <name evidence="5" type="ORF">CK203_000367</name>
</gene>
<accession>A0A438KRJ0</accession>
<dbReference type="Proteomes" id="UP000288805">
    <property type="component" value="Unassembled WGS sequence"/>
</dbReference>
<dbReference type="CDD" id="cd00303">
    <property type="entry name" value="retropepsin_like"/>
    <property type="match status" value="1"/>
</dbReference>
<feature type="domain" description="Integrase catalytic" evidence="4">
    <location>
        <begin position="1688"/>
        <end position="1848"/>
    </location>
</feature>
<dbReference type="InterPro" id="IPR041588">
    <property type="entry name" value="Integrase_H2C2"/>
</dbReference>
<dbReference type="CDD" id="cd09279">
    <property type="entry name" value="RNase_HI_like"/>
    <property type="match status" value="1"/>
</dbReference>
<dbReference type="SUPFAM" id="SSF56672">
    <property type="entry name" value="DNA/RNA polymerases"/>
    <property type="match status" value="1"/>
</dbReference>
<dbReference type="Pfam" id="PF17921">
    <property type="entry name" value="Integrase_H2C2"/>
    <property type="match status" value="1"/>
</dbReference>
<evidence type="ECO:0000256" key="1">
    <source>
        <dbReference type="ARBA" id="ARBA00023172"/>
    </source>
</evidence>
<sequence length="2268" mass="255347">MVLRSLQPRIARHVVGVPFTDFGSLVMALYDVEDGITRGLWADSSPSDVKGKKPFVGPRPTEVGAISSSSQRPFRHHQSIPQFSEPHSSYASHQYRPRTPRPAYDQTHMPQTLVLSSYATQGIERPAVSYTATGQPCYAAQFTARPTAPYPRLGAQQTSAPFALRTQRQFSQIGMPLSQTLRKLTEAGLLTALTPRPLPQPIPAQFRMDLHYQGLVHLGQPSVTTNPLPTHTTHAVPPPAGGIHFLDFDETDDHVHMLSWDDPDPEPIMPAGIYETSGVTLEPQMPALFRLVPEAASVQAPTSEPLTFTRYSVQAPYILIPDVEEVQAPHRDDPQTPDVQYILRGGRVVRQPPPAAARPVEGTSASHEEVRAEDDEILRQLQSTQARISIWSLLASSSTHRDALTRALSQIRVDTTTTPEGLIHMMTAGRATCIVFSDDDLPPEGSDHTRPLYISVGCSGRRVPSVLLDNGSALNVCPLATAIALGYAPSDFGPSTQTVRAYDSTRREVMGTLEIELLIGPATFVAVFQVLRIPTSFNLLLGQPWIHRAGAIPSSLHQKVKFIHDGQVVVVQSMGDMFIAAEPVLEISHTDDDLFLTGFTFDEVQTMEIEDFCRDFVAMSFDQHGSTVVLDIMRSMSYLPGMGLGRRQHGPSEFIAIPDHDVPFGLGFIPTEADYLYMARLRKERVRARLTHTPFYYPLRPYTRSLADYFVRASEPHAPSDGIVGGLSTTQEAELQRLVQQLRLRDGAPGPSTSVLIAPSSPDCTSLMTLCFPDEIDEHGTLAEVGDVVDGAAPHDEYIDEMLALSLSQIEETIQPGLASSFDLFGGAFDFVDPPLSFDVLSGFVSRSDIVSDIFYIDDEIAQHDSDDDSSSVFDSGPVDQRVSPAVGDTKIVDFGTTDQPRELRIGSDLSTDERDSLIQLLRAYLDVFAWSYEDMSSLDPSIVQHRLPFLPHARPVKQKLRRLHPRWSLQVKEEIQKQLSVGFLSVVEYPEWLANVVPVPKKDGKVRVCVDFRDLNKASPKDDFPLPHIDMLVDSTAGHSMLSFMDGFSGYSQILMAPEDMEKTSFITEWGTYCYRVMPFGLKNAGATYQRAATTLFHDMMHRDVEVYVDDMIVKSRGRSDHLAALERFFERIRQFRLRLNPKKCTFGVTSGKLLGYIVSERGIEVDPDKIRAILDMPAPRTEREVRGFLGRLQYISRFIARLTDICEPIFRLLRKSQPTVWDDQCQRAFERIREYLLSPPVLAPPTPGRPLLLYLSVSDLALGCMLAQLDDSGKDRAIYYLSKRMLDYETRYVVIERYCLALVWATCRLRHYMTEYSVHLISRLDPLRYLFDRPALVGRLMRWLVLLTEFNIHYVTQKSIRGSIVADHLASLPVSDARAIDDDFPDEDVAAVTSLSGWHMYFDSAANHSGYGIGVLLISPHGDHIPRSVRLAFSDRHPATNNIVEYEACILGLETALELGIRQMEVFGDSNLVLRQIQGEWKTRDVKLRPYHAYLELLVARFEDLRYTHLPRVQNQFADALATLASMIDIPADATVRPLLIESRSTPAYCCLIDDMEIDDGLPWYHDIYHFLRLGVYPEAATAKDRRALRQLATRFVICGETLYRRSLDGILLLCLDRVSADRVMREVHAGVCGPHMGGHMLARKIMRTGYFWLTMETDCCQFVQRCPECQIHGDLIHVPPSELHALTSPWPFSVWGIDIIGKISPKSSNGHEFILVAIDYFTKWVEVASYARLTSSGVASFIRSHIICRYGVPHELISDRGVHFRAEVDTLVQRYGIRHHRSTAYRPQTNGAVEAANKNIKRILQKMVETSRDWSEKLPFALWAYRTSFRTSTGATPYSLVYGMEAMLPVEIEMGSLRVALEQQIPETDWAQARFDQLNLLDERRLRAADHVRAYQRKMARAFKKRVKPRPLHVGDLVLRVIRGLIRDPRGKFRPSWSGPYFIRELSPEGAAWLMDLDGNQFSEPTNVDQLKRITCLMMDDSMLPVFPDLSHIRCHTGAYSVSEDLYGFSQRDDDMFAILAILPSEGHLFDMRICFTRFILFDIAVIPGWGYVECLDPHVIISVRYTSGLLCIPVVLFSGHQGRSVVRRSRLVEPLLAISSSLRFAATYHTGAYFSHIVSLQSGVQSRHSFTVYDIQSRILESSPSLFSFSVQSHHRFSVSAFRAIIGFQIDIQSHILGFSVQSRYHFSVLTFRVIIITFQFRRSKLSSVFRSTFRVASSVSAFRVVITSQFDVQSHHHHFSVSAFRAITGFQIDIQSRILGFGV</sequence>
<reference evidence="5 6" key="1">
    <citation type="journal article" date="2018" name="PLoS Genet.">
        <title>Population sequencing reveals clonal diversity and ancestral inbreeding in the grapevine cultivar Chardonnay.</title>
        <authorList>
            <person name="Roach M.J."/>
            <person name="Johnson D.L."/>
            <person name="Bohlmann J."/>
            <person name="van Vuuren H.J."/>
            <person name="Jones S.J."/>
            <person name="Pretorius I.S."/>
            <person name="Schmidt S.A."/>
            <person name="Borneman A.R."/>
        </authorList>
    </citation>
    <scope>NUCLEOTIDE SEQUENCE [LARGE SCALE GENOMIC DNA]</scope>
    <source>
        <strain evidence="6">cv. Chardonnay</strain>
        <tissue evidence="5">Leaf</tissue>
    </source>
</reference>
<protein>
    <submittedName>
        <fullName evidence="5">Retrovirus-related Pol polyprotein from transposon 297</fullName>
    </submittedName>
</protein>
<dbReference type="PANTHER" id="PTHR48475">
    <property type="entry name" value="RIBONUCLEASE H"/>
    <property type="match status" value="1"/>
</dbReference>
<dbReference type="Pfam" id="PF00078">
    <property type="entry name" value="RVT_1"/>
    <property type="match status" value="1"/>
</dbReference>
<dbReference type="GO" id="GO:0006310">
    <property type="term" value="P:DNA recombination"/>
    <property type="evidence" value="ECO:0007669"/>
    <property type="project" value="UniProtKB-KW"/>
</dbReference>
<dbReference type="PROSITE" id="PS50994">
    <property type="entry name" value="INTEGRASE"/>
    <property type="match status" value="1"/>
</dbReference>
<dbReference type="CDD" id="cd01647">
    <property type="entry name" value="RT_LTR"/>
    <property type="match status" value="1"/>
</dbReference>
<feature type="compositionally biased region" description="Polar residues" evidence="2">
    <location>
        <begin position="79"/>
        <end position="92"/>
    </location>
</feature>
<evidence type="ECO:0000259" key="3">
    <source>
        <dbReference type="PROSITE" id="PS50879"/>
    </source>
</evidence>
<evidence type="ECO:0000313" key="5">
    <source>
        <dbReference type="EMBL" id="RVX23834.1"/>
    </source>
</evidence>
<comment type="caution">
    <text evidence="5">The sequence shown here is derived from an EMBL/GenBank/DDBJ whole genome shotgun (WGS) entry which is preliminary data.</text>
</comment>
<dbReference type="Gene3D" id="3.30.420.10">
    <property type="entry name" value="Ribonuclease H-like superfamily/Ribonuclease H"/>
    <property type="match status" value="2"/>
</dbReference>
<dbReference type="InterPro" id="IPR001584">
    <property type="entry name" value="Integrase_cat-core"/>
</dbReference>
<dbReference type="Pfam" id="PF13456">
    <property type="entry name" value="RVT_3"/>
    <property type="match status" value="1"/>
</dbReference>
<dbReference type="FunFam" id="3.30.70.270:FF:000020">
    <property type="entry name" value="Transposon Tf2-6 polyprotein-like Protein"/>
    <property type="match status" value="1"/>
</dbReference>
<proteinExistence type="predicted"/>
<dbReference type="Gene3D" id="3.10.10.10">
    <property type="entry name" value="HIV Type 1 Reverse Transcriptase, subunit A, domain 1"/>
    <property type="match status" value="1"/>
</dbReference>
<evidence type="ECO:0000256" key="2">
    <source>
        <dbReference type="SAM" id="MobiDB-lite"/>
    </source>
</evidence>
<dbReference type="GO" id="GO:0015074">
    <property type="term" value="P:DNA integration"/>
    <property type="evidence" value="ECO:0007669"/>
    <property type="project" value="InterPro"/>
</dbReference>
<dbReference type="InterPro" id="IPR043502">
    <property type="entry name" value="DNA/RNA_pol_sf"/>
</dbReference>
<feature type="region of interest" description="Disordered" evidence="2">
    <location>
        <begin position="46"/>
        <end position="107"/>
    </location>
</feature>
<dbReference type="EMBL" id="QGNW01000001">
    <property type="protein sequence ID" value="RVX23834.1"/>
    <property type="molecule type" value="Genomic_DNA"/>
</dbReference>
<dbReference type="Gene3D" id="3.30.70.270">
    <property type="match status" value="2"/>
</dbReference>
<dbReference type="InterPro" id="IPR000477">
    <property type="entry name" value="RT_dom"/>
</dbReference>
<dbReference type="InterPro" id="IPR002156">
    <property type="entry name" value="RNaseH_domain"/>
</dbReference>
<keyword evidence="1" id="KW-0233">DNA recombination</keyword>
<dbReference type="GO" id="GO:0003676">
    <property type="term" value="F:nucleic acid binding"/>
    <property type="evidence" value="ECO:0007669"/>
    <property type="project" value="InterPro"/>
</dbReference>
<dbReference type="Pfam" id="PF17919">
    <property type="entry name" value="RT_RNaseH_2"/>
    <property type="match status" value="1"/>
</dbReference>
<name>A0A438KRJ0_VITVI</name>
<evidence type="ECO:0000313" key="6">
    <source>
        <dbReference type="Proteomes" id="UP000288805"/>
    </source>
</evidence>
<dbReference type="CDD" id="cd09274">
    <property type="entry name" value="RNase_HI_RT_Ty3"/>
    <property type="match status" value="1"/>
</dbReference>
<dbReference type="Gene3D" id="1.10.340.70">
    <property type="match status" value="1"/>
</dbReference>
<dbReference type="InterPro" id="IPR036397">
    <property type="entry name" value="RNaseH_sf"/>
</dbReference>
<feature type="domain" description="RNase H type-1" evidence="3">
    <location>
        <begin position="1396"/>
        <end position="1529"/>
    </location>
</feature>
<evidence type="ECO:0000259" key="4">
    <source>
        <dbReference type="PROSITE" id="PS50994"/>
    </source>
</evidence>
<dbReference type="InterPro" id="IPR021109">
    <property type="entry name" value="Peptidase_aspartic_dom_sf"/>
</dbReference>
<dbReference type="PANTHER" id="PTHR48475:SF1">
    <property type="entry name" value="RNASE H TYPE-1 DOMAIN-CONTAINING PROTEIN"/>
    <property type="match status" value="1"/>
</dbReference>
<dbReference type="SUPFAM" id="SSF53098">
    <property type="entry name" value="Ribonuclease H-like"/>
    <property type="match status" value="2"/>
</dbReference>
<dbReference type="InterPro" id="IPR043128">
    <property type="entry name" value="Rev_trsase/Diguanyl_cyclase"/>
</dbReference>
<dbReference type="Gene3D" id="2.40.70.10">
    <property type="entry name" value="Acid Proteases"/>
    <property type="match status" value="1"/>
</dbReference>
<dbReference type="InterPro" id="IPR012337">
    <property type="entry name" value="RNaseH-like_sf"/>
</dbReference>
<dbReference type="GO" id="GO:0004523">
    <property type="term" value="F:RNA-DNA hybrid ribonuclease activity"/>
    <property type="evidence" value="ECO:0007669"/>
    <property type="project" value="InterPro"/>
</dbReference>
<dbReference type="FunFam" id="3.30.420.10:FF:000032">
    <property type="entry name" value="Retrovirus-related Pol polyprotein from transposon 297-like Protein"/>
    <property type="match status" value="1"/>
</dbReference>